<dbReference type="GO" id="GO:0018537">
    <property type="term" value="F:coenzyme F420-dependent N5,N10-methenyltetrahydromethanopterin reductase activity"/>
    <property type="evidence" value="ECO:0007669"/>
    <property type="project" value="UniProtKB-EC"/>
</dbReference>
<keyword evidence="1 3" id="KW-0560">Oxidoreductase</keyword>
<dbReference type="SUPFAM" id="SSF51679">
    <property type="entry name" value="Bacterial luciferase-like"/>
    <property type="match status" value="1"/>
</dbReference>
<dbReference type="Proteomes" id="UP001240447">
    <property type="component" value="Unassembled WGS sequence"/>
</dbReference>
<dbReference type="PROSITE" id="PS51096">
    <property type="entry name" value="PTS_EIIA_TYPE_4"/>
    <property type="match status" value="1"/>
</dbReference>
<protein>
    <submittedName>
        <fullName evidence="3">5,10-methylenetetrahydromethanopterin reductase</fullName>
        <ecNumber evidence="3">1.5.98.2</ecNumber>
    </submittedName>
</protein>
<dbReference type="InterPro" id="IPR004701">
    <property type="entry name" value="PTS_EIIA_man-typ"/>
</dbReference>
<dbReference type="EMBL" id="JAUSQM010000001">
    <property type="protein sequence ID" value="MDP9821824.1"/>
    <property type="molecule type" value="Genomic_DNA"/>
</dbReference>
<feature type="domain" description="PTS EIIA type-4" evidence="2">
    <location>
        <begin position="66"/>
        <end position="240"/>
    </location>
</feature>
<dbReference type="Pfam" id="PF00296">
    <property type="entry name" value="Bac_luciferase"/>
    <property type="match status" value="1"/>
</dbReference>
<evidence type="ECO:0000256" key="1">
    <source>
        <dbReference type="ARBA" id="ARBA00023002"/>
    </source>
</evidence>
<organism evidence="3 4">
    <name type="scientific">Nocardioides massiliensis</name>
    <dbReference type="NCBI Taxonomy" id="1325935"/>
    <lineage>
        <taxon>Bacteria</taxon>
        <taxon>Bacillati</taxon>
        <taxon>Actinomycetota</taxon>
        <taxon>Actinomycetes</taxon>
        <taxon>Propionibacteriales</taxon>
        <taxon>Nocardioidaceae</taxon>
        <taxon>Nocardioides</taxon>
    </lineage>
</organism>
<accession>A0ABT9NN20</accession>
<gene>
    <name evidence="3" type="ORF">J2S59_001633</name>
</gene>
<dbReference type="InterPro" id="IPR050564">
    <property type="entry name" value="F420-G6PD/mer"/>
</dbReference>
<dbReference type="InterPro" id="IPR036661">
    <property type="entry name" value="Luciferase-like_sf"/>
</dbReference>
<dbReference type="PANTHER" id="PTHR43244">
    <property type="match status" value="1"/>
</dbReference>
<evidence type="ECO:0000313" key="4">
    <source>
        <dbReference type="Proteomes" id="UP001240447"/>
    </source>
</evidence>
<dbReference type="Gene3D" id="3.20.20.30">
    <property type="entry name" value="Luciferase-like domain"/>
    <property type="match status" value="1"/>
</dbReference>
<dbReference type="CDD" id="cd01097">
    <property type="entry name" value="Tetrahydromethanopterin_reductase"/>
    <property type="match status" value="1"/>
</dbReference>
<evidence type="ECO:0000313" key="3">
    <source>
        <dbReference type="EMBL" id="MDP9821824.1"/>
    </source>
</evidence>
<comment type="caution">
    <text evidence="3">The sequence shown here is derived from an EMBL/GenBank/DDBJ whole genome shotgun (WGS) entry which is preliminary data.</text>
</comment>
<sequence length="344" mass="36434">MTSSLRIGLRVPPCKPVAELGEFAAEVERAGFDDIYVPDSQVLWRDAWMTLFAAAQATQRIGLGTAVTNVATRHPSVVASLARTVAEAADGRFRLGLGVGNSSVEPIGLSPSTGAELRNGIVAIRRLLAGEEASFGEASVRLRDPYPGVPVLVAASGPRNLRLAGEVADGAVLLSGVSTPLLTRAVGLVREGAEAAGRDPESVEIIVSAHARVTDDIERDARILKPICAGIAQHGGRSALASAGLEIEVPSHVPEIYPDLVHAEDWDLAVEHCSRWVSDEDAVTFARAFALFGTPEEIVARMRDAESLGATTIFLQHVGSYDLPYSLRDDIAAKVLPLLGVDDR</sequence>
<reference evidence="3 4" key="1">
    <citation type="submission" date="2023-07" db="EMBL/GenBank/DDBJ databases">
        <title>Sequencing the genomes of 1000 actinobacteria strains.</title>
        <authorList>
            <person name="Klenk H.-P."/>
        </authorList>
    </citation>
    <scope>NUCLEOTIDE SEQUENCE [LARGE SCALE GENOMIC DNA]</scope>
    <source>
        <strain evidence="3 4">GD13</strain>
    </source>
</reference>
<name>A0ABT9NN20_9ACTN</name>
<dbReference type="InterPro" id="IPR011251">
    <property type="entry name" value="Luciferase-like_dom"/>
</dbReference>
<dbReference type="EC" id="1.5.98.2" evidence="3"/>
<keyword evidence="4" id="KW-1185">Reference proteome</keyword>
<dbReference type="PANTHER" id="PTHR43244:SF1">
    <property type="entry name" value="5,10-METHYLENETETRAHYDROMETHANOPTERIN REDUCTASE"/>
    <property type="match status" value="1"/>
</dbReference>
<dbReference type="RefSeq" id="WP_068124635.1">
    <property type="nucleotide sequence ID" value="NZ_CCXJ01000764.2"/>
</dbReference>
<evidence type="ECO:0000259" key="2">
    <source>
        <dbReference type="PROSITE" id="PS51096"/>
    </source>
</evidence>
<proteinExistence type="predicted"/>